<dbReference type="Pfam" id="PF13903">
    <property type="entry name" value="Claudin_2"/>
    <property type="match status" value="1"/>
</dbReference>
<dbReference type="GO" id="GO:0098839">
    <property type="term" value="C:postsynaptic density membrane"/>
    <property type="evidence" value="ECO:0007669"/>
    <property type="project" value="TreeGrafter"/>
</dbReference>
<dbReference type="PANTHER" id="PTHR12107">
    <property type="entry name" value="VOLTAGE-DEPENDENT CALCIUM CHANNEL GAMMA SUBUNIT"/>
    <property type="match status" value="1"/>
</dbReference>
<keyword evidence="2 5" id="KW-0812">Transmembrane</keyword>
<dbReference type="InterPro" id="IPR004031">
    <property type="entry name" value="PMP22/EMP/MP20/Claudin"/>
</dbReference>
<organism evidence="6 7">
    <name type="scientific">Artemia franciscana</name>
    <name type="common">Brine shrimp</name>
    <name type="synonym">Artemia sanfranciscana</name>
    <dbReference type="NCBI Taxonomy" id="6661"/>
    <lineage>
        <taxon>Eukaryota</taxon>
        <taxon>Metazoa</taxon>
        <taxon>Ecdysozoa</taxon>
        <taxon>Arthropoda</taxon>
        <taxon>Crustacea</taxon>
        <taxon>Branchiopoda</taxon>
        <taxon>Anostraca</taxon>
        <taxon>Artemiidae</taxon>
        <taxon>Artemia</taxon>
    </lineage>
</organism>
<dbReference type="GO" id="GO:0032281">
    <property type="term" value="C:AMPA glutamate receptor complex"/>
    <property type="evidence" value="ECO:0007669"/>
    <property type="project" value="TreeGrafter"/>
</dbReference>
<dbReference type="Proteomes" id="UP001187531">
    <property type="component" value="Unassembled WGS sequence"/>
</dbReference>
<proteinExistence type="predicted"/>
<comment type="caution">
    <text evidence="6">The sequence shown here is derived from an EMBL/GenBank/DDBJ whole genome shotgun (WGS) entry which is preliminary data.</text>
</comment>
<protein>
    <recommendedName>
        <fullName evidence="8">Voltage-dependent calcium channel gamma-5 subunit</fullName>
    </recommendedName>
</protein>
<evidence type="ECO:0000313" key="6">
    <source>
        <dbReference type="EMBL" id="KAK2728122.1"/>
    </source>
</evidence>
<evidence type="ECO:0000256" key="1">
    <source>
        <dbReference type="ARBA" id="ARBA00004141"/>
    </source>
</evidence>
<keyword evidence="3 5" id="KW-1133">Transmembrane helix</keyword>
<comment type="subcellular location">
    <subcellularLocation>
        <location evidence="1">Membrane</location>
        <topology evidence="1">Multi-pass membrane protein</topology>
    </subcellularLocation>
</comment>
<dbReference type="GO" id="GO:0099590">
    <property type="term" value="P:neurotransmitter receptor internalization"/>
    <property type="evidence" value="ECO:0007669"/>
    <property type="project" value="TreeGrafter"/>
</dbReference>
<dbReference type="GO" id="GO:0098970">
    <property type="term" value="P:postsynaptic neurotransmitter receptor diffusion trapping"/>
    <property type="evidence" value="ECO:0007669"/>
    <property type="project" value="TreeGrafter"/>
</dbReference>
<evidence type="ECO:0000256" key="2">
    <source>
        <dbReference type="ARBA" id="ARBA00022692"/>
    </source>
</evidence>
<evidence type="ECO:0000256" key="4">
    <source>
        <dbReference type="ARBA" id="ARBA00023136"/>
    </source>
</evidence>
<dbReference type="PANTHER" id="PTHR12107:SF0">
    <property type="entry name" value="STARGAZIN (MAMMALIAN CALCIUM CHANNEL) HOMOLOG"/>
    <property type="match status" value="1"/>
</dbReference>
<feature type="transmembrane region" description="Helical" evidence="5">
    <location>
        <begin position="50"/>
        <end position="73"/>
    </location>
</feature>
<feature type="transmembrane region" description="Helical" evidence="5">
    <location>
        <begin position="20"/>
        <end position="38"/>
    </location>
</feature>
<evidence type="ECO:0000256" key="5">
    <source>
        <dbReference type="SAM" id="Phobius"/>
    </source>
</evidence>
<feature type="transmembrane region" description="Helical" evidence="5">
    <location>
        <begin position="99"/>
        <end position="127"/>
    </location>
</feature>
<dbReference type="EMBL" id="JAVRJZ010000001">
    <property type="protein sequence ID" value="KAK2728122.1"/>
    <property type="molecule type" value="Genomic_DNA"/>
</dbReference>
<dbReference type="GO" id="GO:0005245">
    <property type="term" value="F:voltage-gated calcium channel activity"/>
    <property type="evidence" value="ECO:0007669"/>
    <property type="project" value="TreeGrafter"/>
</dbReference>
<keyword evidence="7" id="KW-1185">Reference proteome</keyword>
<evidence type="ECO:0008006" key="8">
    <source>
        <dbReference type="Google" id="ProtNLM"/>
    </source>
</evidence>
<dbReference type="GO" id="GO:0051968">
    <property type="term" value="P:positive regulation of synaptic transmission, glutamatergic"/>
    <property type="evidence" value="ECO:0007669"/>
    <property type="project" value="TreeGrafter"/>
</dbReference>
<dbReference type="InterPro" id="IPR051072">
    <property type="entry name" value="CACNG_subunit"/>
</dbReference>
<name>A0AA88IVE7_ARTSF</name>
<dbReference type="Gene3D" id="1.20.140.150">
    <property type="match status" value="1"/>
</dbReference>
<dbReference type="GO" id="GO:0019226">
    <property type="term" value="P:transmission of nerve impulse"/>
    <property type="evidence" value="ECO:0007669"/>
    <property type="project" value="TreeGrafter"/>
</dbReference>
<reference evidence="6" key="1">
    <citation type="submission" date="2023-07" db="EMBL/GenBank/DDBJ databases">
        <title>Chromosome-level genome assembly of Artemia franciscana.</title>
        <authorList>
            <person name="Jo E."/>
        </authorList>
    </citation>
    <scope>NUCLEOTIDE SEQUENCE</scope>
    <source>
        <tissue evidence="6">Whole body</tissue>
    </source>
</reference>
<accession>A0AA88IVE7</accession>
<evidence type="ECO:0000313" key="7">
    <source>
        <dbReference type="Proteomes" id="UP001187531"/>
    </source>
</evidence>
<dbReference type="AlphaFoldDB" id="A0AA88IVE7"/>
<dbReference type="EMBL" id="JAVRJZ010000001">
    <property type="protein sequence ID" value="KAK2728120.1"/>
    <property type="molecule type" value="Genomic_DNA"/>
</dbReference>
<gene>
    <name evidence="6" type="ORF">QYM36_008563</name>
</gene>
<sequence length="309" mass="34614">KMWNLVFFARRPITDIVVKVAPFYFTAALLLIVAEVSCITGQFSKRRKILTFIGGVIFIVSGLLLLMGFVMYISGFKAEIGGKLRPKSPLQPAMFTYKFGYSFLFVVCGFLASEIAGTSAVFLFIYWHKHKWAKRERHKRFSMALVQGPIDISNQGIRIPIANFSLSPNHVTSNHTTPRRHSLGSSMRTDNEYHLDSSLPPLPESVRTQRRCIVHPFNTQRHSVAAPPPRSISIDAPIKGVSASSSCPGCRQEARTLPRRFPRDETVSTILTAADVNTEFYSDSRTSDSRTFCASIPKRINSMKLVTPV</sequence>
<keyword evidence="4 5" id="KW-0472">Membrane</keyword>
<dbReference type="GO" id="GO:0016247">
    <property type="term" value="F:channel regulator activity"/>
    <property type="evidence" value="ECO:0007669"/>
    <property type="project" value="TreeGrafter"/>
</dbReference>
<feature type="non-terminal residue" evidence="6">
    <location>
        <position position="1"/>
    </location>
</feature>
<dbReference type="GO" id="GO:0098943">
    <property type="term" value="P:neurotransmitter receptor transport, postsynaptic endosome to lysosome"/>
    <property type="evidence" value="ECO:0007669"/>
    <property type="project" value="TreeGrafter"/>
</dbReference>
<evidence type="ECO:0000256" key="3">
    <source>
        <dbReference type="ARBA" id="ARBA00022989"/>
    </source>
</evidence>